<evidence type="ECO:0000259" key="9">
    <source>
        <dbReference type="PROSITE" id="PS50164"/>
    </source>
</evidence>
<dbReference type="PROSITE" id="PS50151">
    <property type="entry name" value="UVR"/>
    <property type="match status" value="1"/>
</dbReference>
<dbReference type="GO" id="GO:0009381">
    <property type="term" value="F:excinuclease ABC activity"/>
    <property type="evidence" value="ECO:0007669"/>
    <property type="project" value="UniProtKB-UniRule"/>
</dbReference>
<dbReference type="PANTHER" id="PTHR30562">
    <property type="entry name" value="UVRC/OXIDOREDUCTASE"/>
    <property type="match status" value="1"/>
</dbReference>
<gene>
    <name evidence="7" type="primary">uvrC</name>
    <name evidence="11" type="ORF">F1737_04920</name>
</gene>
<dbReference type="Pfam" id="PF08459">
    <property type="entry name" value="UvrC_RNaseH_dom"/>
    <property type="match status" value="1"/>
</dbReference>
<dbReference type="InterPro" id="IPR047296">
    <property type="entry name" value="GIY-YIG_UvrC_Cho"/>
</dbReference>
<evidence type="ECO:0000313" key="12">
    <source>
        <dbReference type="Proteomes" id="UP001301797"/>
    </source>
</evidence>
<comment type="function">
    <text evidence="7">The UvrABC repair system catalyzes the recognition and processing of DNA lesions. UvrC both incises the 5' and 3' sides of the lesion. The N-terminal half is responsible for the 3' incision and the C-terminal half is responsible for the 5' incision.</text>
</comment>
<feature type="domain" description="GIY-YIG" evidence="9">
    <location>
        <begin position="9"/>
        <end position="87"/>
    </location>
</feature>
<dbReference type="GO" id="GO:0009432">
    <property type="term" value="P:SOS response"/>
    <property type="evidence" value="ECO:0007669"/>
    <property type="project" value="UniProtKB-UniRule"/>
</dbReference>
<evidence type="ECO:0000256" key="4">
    <source>
        <dbReference type="ARBA" id="ARBA00022881"/>
    </source>
</evidence>
<dbReference type="PROSITE" id="PS50164">
    <property type="entry name" value="GIY_YIG"/>
    <property type="match status" value="1"/>
</dbReference>
<dbReference type="InterPro" id="IPR038476">
    <property type="entry name" value="UvrC_RNase_H_dom_sf"/>
</dbReference>
<dbReference type="PROSITE" id="PS50165">
    <property type="entry name" value="UVRC"/>
    <property type="match status" value="1"/>
</dbReference>
<dbReference type="Pfam" id="PF02151">
    <property type="entry name" value="UVR"/>
    <property type="match status" value="1"/>
</dbReference>
<evidence type="ECO:0000313" key="11">
    <source>
        <dbReference type="EMBL" id="WOF16094.1"/>
    </source>
</evidence>
<dbReference type="GO" id="GO:0009380">
    <property type="term" value="C:excinuclease repair complex"/>
    <property type="evidence" value="ECO:0007669"/>
    <property type="project" value="InterPro"/>
</dbReference>
<keyword evidence="1 7" id="KW-0963">Cytoplasm</keyword>
<dbReference type="HAMAP" id="MF_00203">
    <property type="entry name" value="UvrC"/>
    <property type="match status" value="1"/>
</dbReference>
<dbReference type="InterPro" id="IPR004791">
    <property type="entry name" value="UvrC"/>
</dbReference>
<evidence type="ECO:0000256" key="1">
    <source>
        <dbReference type="ARBA" id="ARBA00022490"/>
    </source>
</evidence>
<dbReference type="KEGG" id="mefw:F1737_04920"/>
<evidence type="ECO:0000256" key="3">
    <source>
        <dbReference type="ARBA" id="ARBA00022769"/>
    </source>
</evidence>
<dbReference type="EMBL" id="CP043875">
    <property type="protein sequence ID" value="WOF16094.1"/>
    <property type="molecule type" value="Genomic_DNA"/>
</dbReference>
<dbReference type="Gene3D" id="4.10.860.10">
    <property type="entry name" value="UVR domain"/>
    <property type="match status" value="1"/>
</dbReference>
<dbReference type="SUPFAM" id="SSF46600">
    <property type="entry name" value="C-terminal UvrC-binding domain of UvrB"/>
    <property type="match status" value="1"/>
</dbReference>
<dbReference type="InterPro" id="IPR050066">
    <property type="entry name" value="UvrABC_protein_C"/>
</dbReference>
<accession>A0AA97I434</accession>
<evidence type="ECO:0000259" key="10">
    <source>
        <dbReference type="PROSITE" id="PS50165"/>
    </source>
</evidence>
<evidence type="ECO:0000256" key="7">
    <source>
        <dbReference type="HAMAP-Rule" id="MF_00203"/>
    </source>
</evidence>
<dbReference type="Gene3D" id="3.30.420.340">
    <property type="entry name" value="UvrC, RNAse H endonuclease domain"/>
    <property type="match status" value="1"/>
</dbReference>
<evidence type="ECO:0000259" key="8">
    <source>
        <dbReference type="PROSITE" id="PS50151"/>
    </source>
</evidence>
<dbReference type="Pfam" id="PF22920">
    <property type="entry name" value="UvrC_RNaseH"/>
    <property type="match status" value="1"/>
</dbReference>
<dbReference type="GeneID" id="85229495"/>
<keyword evidence="2 7" id="KW-0227">DNA damage</keyword>
<dbReference type="RefSeq" id="WP_317137669.1">
    <property type="nucleotide sequence ID" value="NZ_CP043875.1"/>
</dbReference>
<comment type="subcellular location">
    <subcellularLocation>
        <location evidence="7">Cytoplasm</location>
    </subcellularLocation>
</comment>
<dbReference type="SUPFAM" id="SSF82771">
    <property type="entry name" value="GIY-YIG endonuclease"/>
    <property type="match status" value="1"/>
</dbReference>
<dbReference type="SMART" id="SM00465">
    <property type="entry name" value="GIYc"/>
    <property type="match status" value="1"/>
</dbReference>
<dbReference type="InterPro" id="IPR001943">
    <property type="entry name" value="UVR_dom"/>
</dbReference>
<comment type="similarity">
    <text evidence="7">Belongs to the UvrC family.</text>
</comment>
<keyword evidence="6 7" id="KW-0742">SOS response</keyword>
<protein>
    <recommendedName>
        <fullName evidence="7">UvrABC system protein C</fullName>
        <shortName evidence="7">Protein UvrC</shortName>
    </recommendedName>
    <alternativeName>
        <fullName evidence="7">Excinuclease ABC subunit C</fullName>
    </alternativeName>
</protein>
<keyword evidence="4 7" id="KW-0267">Excision nuclease</keyword>
<organism evidence="11 12">
    <name type="scientific">Methanochimaera problematica</name>
    <dbReference type="NCBI Taxonomy" id="2609417"/>
    <lineage>
        <taxon>Archaea</taxon>
        <taxon>Methanobacteriati</taxon>
        <taxon>Methanobacteriota</taxon>
        <taxon>Stenosarchaea group</taxon>
        <taxon>Methanomicrobia</taxon>
        <taxon>Methanomicrobiales</taxon>
        <taxon>Methanomicrobiaceae</taxon>
        <taxon>Methanochimaera</taxon>
    </lineage>
</organism>
<evidence type="ECO:0000256" key="2">
    <source>
        <dbReference type="ARBA" id="ARBA00022763"/>
    </source>
</evidence>
<dbReference type="PANTHER" id="PTHR30562:SF1">
    <property type="entry name" value="UVRABC SYSTEM PROTEIN C"/>
    <property type="match status" value="1"/>
</dbReference>
<dbReference type="Pfam" id="PF01541">
    <property type="entry name" value="GIY-YIG"/>
    <property type="match status" value="1"/>
</dbReference>
<comment type="subunit">
    <text evidence="7">Interacts with UvrB in an incision complex.</text>
</comment>
<reference evidence="11 12" key="1">
    <citation type="submission" date="2019-09" db="EMBL/GenBank/DDBJ databases">
        <title>The complete genome of Methanoplanus sp. FWC-SCC4.</title>
        <authorList>
            <person name="Chen S.-C."/>
            <person name="Zhou Y.-Z."/>
            <person name="Lai M.-C."/>
        </authorList>
    </citation>
    <scope>NUCLEOTIDE SEQUENCE [LARGE SCALE GENOMIC DNA]</scope>
    <source>
        <strain evidence="11 12">FWC-SCC4</strain>
    </source>
</reference>
<keyword evidence="3 7" id="KW-0228">DNA excision</keyword>
<dbReference type="GO" id="GO:0006289">
    <property type="term" value="P:nucleotide-excision repair"/>
    <property type="evidence" value="ECO:0007669"/>
    <property type="project" value="UniProtKB-UniRule"/>
</dbReference>
<feature type="domain" description="UvrC family homology region profile" evidence="10">
    <location>
        <begin position="242"/>
        <end position="451"/>
    </location>
</feature>
<dbReference type="InterPro" id="IPR036876">
    <property type="entry name" value="UVR_dom_sf"/>
</dbReference>
<keyword evidence="5 7" id="KW-0234">DNA repair</keyword>
<dbReference type="InterPro" id="IPR000305">
    <property type="entry name" value="GIY-YIG_endonuc"/>
</dbReference>
<dbReference type="GO" id="GO:0003677">
    <property type="term" value="F:DNA binding"/>
    <property type="evidence" value="ECO:0007669"/>
    <property type="project" value="UniProtKB-UniRule"/>
</dbReference>
<sequence length="516" mass="59555">MIDLSVIPKDPGCYLYKDQNGKIIYIGKAKNLKKRVSSYFNKKDHDPKTKALLKAIVDIDLIITGTEVEALILENNLIKRYQPKYNIDLKDSKNYAYIRISGEKFPRIGIARTKSSSGEYFGPFVSAKERDYVLSVLKKIFRLRSCRRMTKKACLRYHIGTCTGPCTGNISEEEYRNLILKAESVLRGNTKELLSSLESEMKEKSKNLEFEKAIELREQIEAVRHLDDRQHIDRRKITDEDIINYSIRNGVMYLMIFSVYKGTLSEKQEFVFEGGDESLEEFIVQYYSENEPPLELILPRETEPVIAEFLSSQKSRKVKVTVPKKGDKKNLLDLVKHNVDTVFFGGEIKVKELKKRLHLSEEPEIIECFDISHLAGTSMVGSMVQFRYGKPDKRNYRRFRIKTIDGIDDFAAIAEVVKRRYQRIKNENGEFPDLIIIDGGKGQLSSAKNILDEIGVKIPVISIAKREEEIYVPGLKYPLPLKKDEKASLFIQEIRDEAHRFAISYNRLLRKKEITG</sequence>
<evidence type="ECO:0000256" key="5">
    <source>
        <dbReference type="ARBA" id="ARBA00023204"/>
    </source>
</evidence>
<dbReference type="FunFam" id="3.40.1440.10:FF:000001">
    <property type="entry name" value="UvrABC system protein C"/>
    <property type="match status" value="1"/>
</dbReference>
<keyword evidence="12" id="KW-1185">Reference proteome</keyword>
<dbReference type="NCBIfam" id="TIGR00194">
    <property type="entry name" value="uvrC"/>
    <property type="match status" value="1"/>
</dbReference>
<evidence type="ECO:0000256" key="6">
    <source>
        <dbReference type="ARBA" id="ARBA00023236"/>
    </source>
</evidence>
<proteinExistence type="inferred from homology"/>
<dbReference type="GO" id="GO:0005737">
    <property type="term" value="C:cytoplasm"/>
    <property type="evidence" value="ECO:0007669"/>
    <property type="project" value="UniProtKB-SubCell"/>
</dbReference>
<dbReference type="InterPro" id="IPR001162">
    <property type="entry name" value="UvrC_RNase_H_dom"/>
</dbReference>
<dbReference type="AlphaFoldDB" id="A0AA97I434"/>
<dbReference type="Proteomes" id="UP001301797">
    <property type="component" value="Chromosome"/>
</dbReference>
<dbReference type="FunFam" id="3.30.420.340:FF:000001">
    <property type="entry name" value="UvrABC system protein C"/>
    <property type="match status" value="1"/>
</dbReference>
<dbReference type="InterPro" id="IPR035901">
    <property type="entry name" value="GIY-YIG_endonuc_sf"/>
</dbReference>
<dbReference type="CDD" id="cd10434">
    <property type="entry name" value="GIY-YIG_UvrC_Cho"/>
    <property type="match status" value="1"/>
</dbReference>
<dbReference type="Gene3D" id="3.40.1440.10">
    <property type="entry name" value="GIY-YIG endonuclease"/>
    <property type="match status" value="1"/>
</dbReference>
<feature type="domain" description="UVR" evidence="8">
    <location>
        <begin position="191"/>
        <end position="226"/>
    </location>
</feature>
<name>A0AA97I434_9EURY</name>